<dbReference type="RefSeq" id="WP_254749176.1">
    <property type="nucleotide sequence ID" value="NZ_JANCLV010000004.1"/>
</dbReference>
<feature type="domain" description="NERD" evidence="3">
    <location>
        <begin position="37"/>
        <end position="164"/>
    </location>
</feature>
<dbReference type="Pfam" id="PF08378">
    <property type="entry name" value="NERD"/>
    <property type="match status" value="1"/>
</dbReference>
<dbReference type="EMBL" id="JANCLV010000004">
    <property type="protein sequence ID" value="MCP8999713.1"/>
    <property type="molecule type" value="Genomic_DNA"/>
</dbReference>
<evidence type="ECO:0000313" key="5">
    <source>
        <dbReference type="Proteomes" id="UP001524318"/>
    </source>
</evidence>
<feature type="compositionally biased region" description="Low complexity" evidence="1">
    <location>
        <begin position="244"/>
        <end position="253"/>
    </location>
</feature>
<dbReference type="InterPro" id="IPR011528">
    <property type="entry name" value="NERD"/>
</dbReference>
<sequence length="307" mass="32314">MRAGDGADEQSRLAAERVQRLKRQLDEAERATKPRDAGVVGERLVADRLSLLIPHGWYLLNEVHWPGRPKAILDHVLVGPGGVVVVDAKNWTGEVSVAAGVLWQGRFARTQSVDGALAQCAAVASVLAPPHRRFVRPLICLTGQLDFFGITNSDVAVAGADRVVAAVLALPRVLDQQTVVSVYTHLGGQLTQESATERPAVNSLTVKPPTVKLPTVKPPTVGLPTVGLPVAGPPRSGQSGGRSGPRQPAYGTRRGARGGTGSGAGGGGSGRTRKSRAQHDAASGMARLMFLAAFVVFAVYILPYWGR</sequence>
<keyword evidence="2" id="KW-0812">Transmembrane</keyword>
<feature type="transmembrane region" description="Helical" evidence="2">
    <location>
        <begin position="284"/>
        <end position="305"/>
    </location>
</feature>
<evidence type="ECO:0000256" key="2">
    <source>
        <dbReference type="SAM" id="Phobius"/>
    </source>
</evidence>
<evidence type="ECO:0000313" key="4">
    <source>
        <dbReference type="EMBL" id="MCP8999713.1"/>
    </source>
</evidence>
<dbReference type="Proteomes" id="UP001524318">
    <property type="component" value="Unassembled WGS sequence"/>
</dbReference>
<comment type="caution">
    <text evidence="4">The sequence shown here is derived from an EMBL/GenBank/DDBJ whole genome shotgun (WGS) entry which is preliminary data.</text>
</comment>
<reference evidence="4 5" key="1">
    <citation type="submission" date="2022-06" db="EMBL/GenBank/DDBJ databases">
        <title>Pseudarthrobacter sp. strain RMG13 Genome sequencing and assembly.</title>
        <authorList>
            <person name="Kim I."/>
        </authorList>
    </citation>
    <scope>NUCLEOTIDE SEQUENCE [LARGE SCALE GENOMIC DNA]</scope>
    <source>
        <strain evidence="4 5">RMG13</strain>
    </source>
</reference>
<keyword evidence="5" id="KW-1185">Reference proteome</keyword>
<feature type="region of interest" description="Disordered" evidence="1">
    <location>
        <begin position="212"/>
        <end position="278"/>
    </location>
</feature>
<dbReference type="PROSITE" id="PS50965">
    <property type="entry name" value="NERD"/>
    <property type="match status" value="1"/>
</dbReference>
<keyword evidence="2" id="KW-0472">Membrane</keyword>
<feature type="compositionally biased region" description="Gly residues" evidence="1">
    <location>
        <begin position="257"/>
        <end position="270"/>
    </location>
</feature>
<proteinExistence type="predicted"/>
<organism evidence="4 5">
    <name type="scientific">Pseudarthrobacter humi</name>
    <dbReference type="NCBI Taxonomy" id="2952523"/>
    <lineage>
        <taxon>Bacteria</taxon>
        <taxon>Bacillati</taxon>
        <taxon>Actinomycetota</taxon>
        <taxon>Actinomycetes</taxon>
        <taxon>Micrococcales</taxon>
        <taxon>Micrococcaceae</taxon>
        <taxon>Pseudarthrobacter</taxon>
    </lineage>
</organism>
<name>A0ABT1LPT3_9MICC</name>
<evidence type="ECO:0000256" key="1">
    <source>
        <dbReference type="SAM" id="MobiDB-lite"/>
    </source>
</evidence>
<evidence type="ECO:0000259" key="3">
    <source>
        <dbReference type="PROSITE" id="PS50965"/>
    </source>
</evidence>
<accession>A0ABT1LPT3</accession>
<protein>
    <submittedName>
        <fullName evidence="4">NERD domain-containing protein</fullName>
    </submittedName>
</protein>
<keyword evidence="2" id="KW-1133">Transmembrane helix</keyword>
<gene>
    <name evidence="4" type="ORF">NFC73_08200</name>
</gene>